<dbReference type="InterPro" id="IPR050312">
    <property type="entry name" value="IolE/XylAMocC-like"/>
</dbReference>
<dbReference type="InterPro" id="IPR013022">
    <property type="entry name" value="Xyl_isomerase-like_TIM-brl"/>
</dbReference>
<dbReference type="InterPro" id="IPR036237">
    <property type="entry name" value="Xyl_isomerase-like_sf"/>
</dbReference>
<comment type="caution">
    <text evidence="2">The sequence shown here is derived from an EMBL/GenBank/DDBJ whole genome shotgun (WGS) entry which is preliminary data.</text>
</comment>
<dbReference type="Pfam" id="PF01261">
    <property type="entry name" value="AP_endonuc_2"/>
    <property type="match status" value="1"/>
</dbReference>
<dbReference type="EMBL" id="BARW01000770">
    <property type="protein sequence ID" value="GAI69168.1"/>
    <property type="molecule type" value="Genomic_DNA"/>
</dbReference>
<dbReference type="PANTHER" id="PTHR12110">
    <property type="entry name" value="HYDROXYPYRUVATE ISOMERASE"/>
    <property type="match status" value="1"/>
</dbReference>
<evidence type="ECO:0000259" key="1">
    <source>
        <dbReference type="Pfam" id="PF01261"/>
    </source>
</evidence>
<dbReference type="AlphaFoldDB" id="X1QLP7"/>
<dbReference type="PANTHER" id="PTHR12110:SF41">
    <property type="entry name" value="INOSOSE DEHYDRATASE"/>
    <property type="match status" value="1"/>
</dbReference>
<accession>X1QLP7</accession>
<proteinExistence type="predicted"/>
<organism evidence="2">
    <name type="scientific">marine sediment metagenome</name>
    <dbReference type="NCBI Taxonomy" id="412755"/>
    <lineage>
        <taxon>unclassified sequences</taxon>
        <taxon>metagenomes</taxon>
        <taxon>ecological metagenomes</taxon>
    </lineage>
</organism>
<reference evidence="2" key="1">
    <citation type="journal article" date="2014" name="Front. Microbiol.">
        <title>High frequency of phylogenetically diverse reductive dehalogenase-homologous genes in deep subseafloor sedimentary metagenomes.</title>
        <authorList>
            <person name="Kawai M."/>
            <person name="Futagami T."/>
            <person name="Toyoda A."/>
            <person name="Takaki Y."/>
            <person name="Nishi S."/>
            <person name="Hori S."/>
            <person name="Arai W."/>
            <person name="Tsubouchi T."/>
            <person name="Morono Y."/>
            <person name="Uchiyama I."/>
            <person name="Ito T."/>
            <person name="Fujiyama A."/>
            <person name="Inagaki F."/>
            <person name="Takami H."/>
        </authorList>
    </citation>
    <scope>NUCLEOTIDE SEQUENCE</scope>
    <source>
        <strain evidence="2">Expedition CK06-06</strain>
    </source>
</reference>
<protein>
    <recommendedName>
        <fullName evidence="1">Xylose isomerase-like TIM barrel domain-containing protein</fullName>
    </recommendedName>
</protein>
<feature type="domain" description="Xylose isomerase-like TIM barrel" evidence="1">
    <location>
        <begin position="28"/>
        <end position="233"/>
    </location>
</feature>
<name>X1QLP7_9ZZZZ</name>
<dbReference type="Gene3D" id="3.20.20.150">
    <property type="entry name" value="Divalent-metal-dependent TIM barrel enzymes"/>
    <property type="match status" value="1"/>
</dbReference>
<evidence type="ECO:0000313" key="2">
    <source>
        <dbReference type="EMBL" id="GAI69168.1"/>
    </source>
</evidence>
<sequence>MSKHLLGAQLYTVRDFTKTIPDIARTLKKISAIGYTGVEVSGIGPVDSNELANVLEDSGLTVAATHVRWERFVNELDEVIAEHKMWKCKHAAMPYLSPINEYRSLDGLKRFLDELGPVSEKLAKEGMDFSYHNHNHELARYGNKTWLEMLYEQASPEQLKAEIDVYWIQAGGGDPAAWIKKCRGRQPLLHLKDMVVTQNGEQRFAEIGEGNLNWPSILQAALESGVEWYIVEQDTCYNRDPFESLAISYHNLVGMGLS</sequence>
<dbReference type="SUPFAM" id="SSF51658">
    <property type="entry name" value="Xylose isomerase-like"/>
    <property type="match status" value="1"/>
</dbReference>
<gene>
    <name evidence="2" type="ORF">S12H4_02919</name>
</gene>